<evidence type="ECO:0000256" key="5">
    <source>
        <dbReference type="ARBA" id="ARBA00023136"/>
    </source>
</evidence>
<evidence type="ECO:0000256" key="3">
    <source>
        <dbReference type="ARBA" id="ARBA00022692"/>
    </source>
</evidence>
<dbReference type="InterPro" id="IPR007603">
    <property type="entry name" value="Choline_transptr-like"/>
</dbReference>
<feature type="transmembrane region" description="Helical" evidence="6">
    <location>
        <begin position="422"/>
        <end position="453"/>
    </location>
</feature>
<dbReference type="EMBL" id="GIIL01001740">
    <property type="protein sequence ID" value="NOV45466.1"/>
    <property type="molecule type" value="Transcribed_RNA"/>
</dbReference>
<dbReference type="GO" id="GO:0022857">
    <property type="term" value="F:transmembrane transporter activity"/>
    <property type="evidence" value="ECO:0007669"/>
    <property type="project" value="UniProtKB-UniRule"/>
</dbReference>
<feature type="transmembrane region" description="Helical" evidence="6">
    <location>
        <begin position="248"/>
        <end position="272"/>
    </location>
</feature>
<organism evidence="7">
    <name type="scientific">Xenopsylla cheopis</name>
    <name type="common">Oriental rat flea</name>
    <name type="synonym">Pulex cheopis</name>
    <dbReference type="NCBI Taxonomy" id="163159"/>
    <lineage>
        <taxon>Eukaryota</taxon>
        <taxon>Metazoa</taxon>
        <taxon>Ecdysozoa</taxon>
        <taxon>Arthropoda</taxon>
        <taxon>Hexapoda</taxon>
        <taxon>Insecta</taxon>
        <taxon>Pterygota</taxon>
        <taxon>Neoptera</taxon>
        <taxon>Endopterygota</taxon>
        <taxon>Siphonaptera</taxon>
        <taxon>Pulicidae</taxon>
        <taxon>Xenopsyllinae</taxon>
        <taxon>Xenopsylla</taxon>
    </lineage>
</organism>
<keyword evidence="3 6" id="KW-0812">Transmembrane</keyword>
<dbReference type="PANTHER" id="PTHR12385:SF12">
    <property type="entry name" value="CHOLINE TRANSPORTER-LIKE PROTEIN"/>
    <property type="match status" value="1"/>
</dbReference>
<proteinExistence type="inferred from homology"/>
<evidence type="ECO:0000256" key="1">
    <source>
        <dbReference type="ARBA" id="ARBA00004141"/>
    </source>
</evidence>
<evidence type="ECO:0000256" key="2">
    <source>
        <dbReference type="ARBA" id="ARBA00007168"/>
    </source>
</evidence>
<protein>
    <recommendedName>
        <fullName evidence="6">Choline transporter-like protein</fullName>
    </recommendedName>
</protein>
<feature type="transmembrane region" description="Helical" evidence="6">
    <location>
        <begin position="293"/>
        <end position="314"/>
    </location>
</feature>
<sequence length="686" mass="77546">MGCWNWNNKSYPCAESSTKFCTDTFWLCIYVLFWFLMIIIAAFALVYGSPLRLLNGYDSFGNTCGQKNNFKLSESSLSGISTIDKPYLFYLDLLHYDKTLKICVERCPNRLIGNVNDLLSFYKDTGSNLCRYDFNISMLNNETTRNLVNQKQSVYLDSIFNIFGPCPKFPIYESEPILHRCVPIPNSVTEHLMGHAYSGMLNNWAIIEQLLGDLYTTWPYLLGCVILAFVLSLTVISVLHILTSLMSWLILVLFATSCMTASLLLWSTYLKIKFNLDTIPKFQLLLENIQNEAAVLGLAILGTVITLMVFMIIWNLKGKLNALLAVFKETSLCLSSLPTLFGPLILACFILIAFLTFWVTVVVCLATANYPGTKPLLTINKNMMTSHTKGIKSDVIFNFPFDDNTTYVLVEYIKTEWLHYMWWVYLFGLIWTSEFIIACLNMTIAGAVAYWYFRMPNARQSPVLHTMSKVVKYHLGSIALGSLLIVTFKIPRLVLTYLYTKLKQNEASSKCASCCLKCAVCYFWALEKFIRFLNTNAYTVVVIETVNFCPAATIAWNALMSNTIQVANMNCLGNLMLFLSKLAVTAMCGTVGLLLLREREDIHLYAVSLLTIGVFAFLVSHCVISLYETVMDTLFLCVCEDHIINGDSGRWKDSVLAELINGVPPAWSNVPGELLELNSFSKQIEN</sequence>
<feature type="transmembrane region" description="Helical" evidence="6">
    <location>
        <begin position="537"/>
        <end position="559"/>
    </location>
</feature>
<evidence type="ECO:0000256" key="4">
    <source>
        <dbReference type="ARBA" id="ARBA00022989"/>
    </source>
</evidence>
<feature type="transmembrane region" description="Helical" evidence="6">
    <location>
        <begin position="24"/>
        <end position="47"/>
    </location>
</feature>
<dbReference type="AlphaFoldDB" id="A0A6M2DHB2"/>
<dbReference type="GO" id="GO:0005886">
    <property type="term" value="C:plasma membrane"/>
    <property type="evidence" value="ECO:0007669"/>
    <property type="project" value="UniProtKB-SubCell"/>
</dbReference>
<reference evidence="7" key="1">
    <citation type="submission" date="2020-03" db="EMBL/GenBank/DDBJ databases">
        <title>Transcriptomic Profiling of the Digestive Tract of the Rat Flea, Xenopsylla cheopis, Following Blood Feeding and Infection with Yersinia pestis.</title>
        <authorList>
            <person name="Bland D.M."/>
            <person name="Martens C.A."/>
            <person name="Virtaneva K."/>
            <person name="Kanakabandi K."/>
            <person name="Long D."/>
            <person name="Rosenke R."/>
            <person name="Saturday G.A."/>
            <person name="Hoyt F.H."/>
            <person name="Bruno D.P."/>
            <person name="Ribeiro J.M.C."/>
            <person name="Hinnebusch J."/>
        </authorList>
    </citation>
    <scope>NUCLEOTIDE SEQUENCE</scope>
</reference>
<accession>A0A6M2DHB2</accession>
<feature type="transmembrane region" description="Helical" evidence="6">
    <location>
        <begin position="344"/>
        <end position="368"/>
    </location>
</feature>
<dbReference type="PANTHER" id="PTHR12385">
    <property type="entry name" value="CHOLINE TRANSPORTER-LIKE (SLC FAMILY 44)"/>
    <property type="match status" value="1"/>
</dbReference>
<evidence type="ECO:0000256" key="6">
    <source>
        <dbReference type="RuleBase" id="RU368066"/>
    </source>
</evidence>
<dbReference type="Pfam" id="PF04515">
    <property type="entry name" value="Choline_transpo"/>
    <property type="match status" value="1"/>
</dbReference>
<feature type="transmembrane region" description="Helical" evidence="6">
    <location>
        <begin position="571"/>
        <end position="596"/>
    </location>
</feature>
<name>A0A6M2DHB2_XENCH</name>
<comment type="subcellular location">
    <subcellularLocation>
        <location evidence="6">Cell membrane</location>
        <topology evidence="6">Multi-pass membrane protein</topology>
    </subcellularLocation>
    <subcellularLocation>
        <location evidence="1">Membrane</location>
        <topology evidence="1">Multi-pass membrane protein</topology>
    </subcellularLocation>
</comment>
<comment type="function">
    <text evidence="6">Choline transporter.</text>
</comment>
<feature type="transmembrane region" description="Helical" evidence="6">
    <location>
        <begin position="220"/>
        <end position="242"/>
    </location>
</feature>
<keyword evidence="4 6" id="KW-1133">Transmembrane helix</keyword>
<feature type="transmembrane region" description="Helical" evidence="6">
    <location>
        <begin position="602"/>
        <end position="627"/>
    </location>
</feature>
<keyword evidence="5 6" id="KW-0472">Membrane</keyword>
<feature type="transmembrane region" description="Helical" evidence="6">
    <location>
        <begin position="473"/>
        <end position="495"/>
    </location>
</feature>
<comment type="similarity">
    <text evidence="2 6">Belongs to the CTL (choline transporter-like) family.</text>
</comment>
<evidence type="ECO:0000313" key="7">
    <source>
        <dbReference type="EMBL" id="NOV45466.1"/>
    </source>
</evidence>